<feature type="region of interest" description="Disordered" evidence="1">
    <location>
        <begin position="1"/>
        <end position="41"/>
    </location>
</feature>
<feature type="compositionally biased region" description="Low complexity" evidence="1">
    <location>
        <begin position="561"/>
        <end position="570"/>
    </location>
</feature>
<evidence type="ECO:0000256" key="1">
    <source>
        <dbReference type="SAM" id="MobiDB-lite"/>
    </source>
</evidence>
<feature type="compositionally biased region" description="Basic and acidic residues" evidence="1">
    <location>
        <begin position="525"/>
        <end position="546"/>
    </location>
</feature>
<evidence type="ECO:0000313" key="3">
    <source>
        <dbReference type="Proteomes" id="UP000553632"/>
    </source>
</evidence>
<dbReference type="Proteomes" id="UP000553632">
    <property type="component" value="Unassembled WGS sequence"/>
</dbReference>
<protein>
    <submittedName>
        <fullName evidence="2">Uncharacterized protein</fullName>
    </submittedName>
</protein>
<feature type="compositionally biased region" description="Acidic residues" evidence="1">
    <location>
        <begin position="611"/>
        <end position="620"/>
    </location>
</feature>
<organism evidence="2 3">
    <name type="scientific">Perkinsus olseni</name>
    <name type="common">Perkinsus atlanticus</name>
    <dbReference type="NCBI Taxonomy" id="32597"/>
    <lineage>
        <taxon>Eukaryota</taxon>
        <taxon>Sar</taxon>
        <taxon>Alveolata</taxon>
        <taxon>Perkinsozoa</taxon>
        <taxon>Perkinsea</taxon>
        <taxon>Perkinsida</taxon>
        <taxon>Perkinsidae</taxon>
        <taxon>Perkinsus</taxon>
    </lineage>
</organism>
<evidence type="ECO:0000313" key="2">
    <source>
        <dbReference type="EMBL" id="KAF4714072.1"/>
    </source>
</evidence>
<feature type="compositionally biased region" description="Polar residues" evidence="1">
    <location>
        <begin position="1"/>
        <end position="14"/>
    </location>
</feature>
<gene>
    <name evidence="2" type="ORF">FOZ63_012648</name>
</gene>
<dbReference type="EMBL" id="JABANO010029115">
    <property type="protein sequence ID" value="KAF4714072.1"/>
    <property type="molecule type" value="Genomic_DNA"/>
</dbReference>
<feature type="compositionally biased region" description="Acidic residues" evidence="1">
    <location>
        <begin position="504"/>
        <end position="515"/>
    </location>
</feature>
<sequence>MAATASPATPQQGLDQPMGDAQADVKNESRELAPFPPRDLGDLTKEELEMSVGNSTDFMYLCMFISEFGRGLKFPMAHWSFMGLFNDLYESQIIEGYVKDILLKCLHPLGKPVIYPAATTTDEEVSIRIERMIGKLFLDNGFESEVLAGIRPVGNMEMATDDEGRLLVEDPRQLVMWAERNVLERMRIIRFVFGLLLDIPGCLVPSSAGNDVVESTTAISTYIPLRGQREAGRVLGFDLKGRRWWCVRDSEMGLRVWKEGSNGDVELAVWEGALLPAIAGSLEDEVMRAKSELNRKVTDIKLSRRRNSGEVKKRKRGKEEEDGEINLCVACGTVLSWDAPSTLCYVVGEEVAQPKHSRQRSSAKAKDHHPAPAHCPECNGMMDAGCVRSYGCGGQPQRVQEDMAVTSGPLTGTSGPIRCPNCHQLVLARNLKELAEHVDQEVKAAERRGRRLAMKEKQEAMAAARYAEALAQAPGRRERKRVDYTSKAFDQQINRALKRSEHPDDGDDDDDEAEEGGSGRRSRSSKREAQNLSREARLARRHEHQEQQALGEAVAQVEALGSRTTTGGQRRSTRVRTQRGRGEGYSRRRGSESSLGESSSSSSSSSVSVEGDGDYLESSDEDIRASDVEDDDESGDEGVVGDEGGGIAADVKREHRQKEEEQQQEEEVRRTSPASGGEENEVSASSSSSSSSSSSDTGLSSGSSID</sequence>
<comment type="caution">
    <text evidence="2">The sequence shown here is derived from an EMBL/GenBank/DDBJ whole genome shotgun (WGS) entry which is preliminary data.</text>
</comment>
<feature type="compositionally biased region" description="Basic and acidic residues" evidence="1">
    <location>
        <begin position="650"/>
        <end position="670"/>
    </location>
</feature>
<keyword evidence="3" id="KW-1185">Reference proteome</keyword>
<feature type="compositionally biased region" description="Low complexity" evidence="1">
    <location>
        <begin position="682"/>
        <end position="706"/>
    </location>
</feature>
<feature type="region of interest" description="Disordered" evidence="1">
    <location>
        <begin position="471"/>
        <end position="706"/>
    </location>
</feature>
<proteinExistence type="predicted"/>
<feature type="compositionally biased region" description="Low complexity" evidence="1">
    <location>
        <begin position="592"/>
        <end position="610"/>
    </location>
</feature>
<feature type="compositionally biased region" description="Basic and acidic residues" evidence="1">
    <location>
        <begin position="580"/>
        <end position="591"/>
    </location>
</feature>
<feature type="compositionally biased region" description="Acidic residues" evidence="1">
    <location>
        <begin position="628"/>
        <end position="640"/>
    </location>
</feature>
<name>A0A7J6R0Z4_PEROL</name>
<accession>A0A7J6R0Z4</accession>
<reference evidence="2 3" key="1">
    <citation type="submission" date="2020-04" db="EMBL/GenBank/DDBJ databases">
        <title>Perkinsus olseni comparative genomics.</title>
        <authorList>
            <person name="Bogema D.R."/>
        </authorList>
    </citation>
    <scope>NUCLEOTIDE SEQUENCE [LARGE SCALE GENOMIC DNA]</scope>
    <source>
        <strain evidence="2 3">ATCC PRA-207</strain>
    </source>
</reference>
<dbReference type="AlphaFoldDB" id="A0A7J6R0Z4"/>